<comment type="caution">
    <text evidence="3">The sequence shown here is derived from an EMBL/GenBank/DDBJ whole genome shotgun (WGS) entry which is preliminary data.</text>
</comment>
<dbReference type="PANTHER" id="PTHR37828:SF1">
    <property type="entry name" value="YCII-RELATED DOMAIN-CONTAINING PROTEIN"/>
    <property type="match status" value="1"/>
</dbReference>
<evidence type="ECO:0000259" key="2">
    <source>
        <dbReference type="Pfam" id="PF03795"/>
    </source>
</evidence>
<evidence type="ECO:0000313" key="3">
    <source>
        <dbReference type="EMBL" id="RII82298.1"/>
    </source>
</evidence>
<dbReference type="SUPFAM" id="SSF54909">
    <property type="entry name" value="Dimeric alpha+beta barrel"/>
    <property type="match status" value="1"/>
</dbReference>
<dbReference type="PANTHER" id="PTHR37828">
    <property type="entry name" value="GSR2449 PROTEIN"/>
    <property type="match status" value="1"/>
</dbReference>
<gene>
    <name evidence="3" type="ORF">CJO09_10340</name>
</gene>
<dbReference type="InterPro" id="IPR011008">
    <property type="entry name" value="Dimeric_a/b-barrel"/>
</dbReference>
<accession>A0ABX9MUP7</accession>
<dbReference type="InterPro" id="IPR005545">
    <property type="entry name" value="YCII"/>
</dbReference>
<dbReference type="Proteomes" id="UP000266483">
    <property type="component" value="Unassembled WGS sequence"/>
</dbReference>
<protein>
    <recommendedName>
        <fullName evidence="2">YCII-related domain-containing protein</fullName>
    </recommendedName>
</protein>
<organism evidence="3 4">
    <name type="scientific">Neopusillimonas maritima</name>
    <dbReference type="NCBI Taxonomy" id="2026239"/>
    <lineage>
        <taxon>Bacteria</taxon>
        <taxon>Pseudomonadati</taxon>
        <taxon>Pseudomonadota</taxon>
        <taxon>Betaproteobacteria</taxon>
        <taxon>Burkholderiales</taxon>
        <taxon>Alcaligenaceae</taxon>
        <taxon>Neopusillimonas</taxon>
    </lineage>
</organism>
<dbReference type="Pfam" id="PF03795">
    <property type="entry name" value="YCII"/>
    <property type="match status" value="1"/>
</dbReference>
<name>A0ABX9MUP7_9BURK</name>
<reference evidence="3 4" key="1">
    <citation type="submission" date="2017-08" db="EMBL/GenBank/DDBJ databases">
        <title>Pusillimonas indicus sp. nov., a member of the family Alcaligenaceae isolated from surface seawater.</title>
        <authorList>
            <person name="Li J."/>
        </authorList>
    </citation>
    <scope>NUCLEOTIDE SEQUENCE [LARGE SCALE GENOMIC DNA]</scope>
    <source>
        <strain evidence="3 4">17-4A</strain>
    </source>
</reference>
<dbReference type="EMBL" id="NQOU01000004">
    <property type="protein sequence ID" value="RII82298.1"/>
    <property type="molecule type" value="Genomic_DNA"/>
</dbReference>
<keyword evidence="4" id="KW-1185">Reference proteome</keyword>
<evidence type="ECO:0000256" key="1">
    <source>
        <dbReference type="ARBA" id="ARBA00007689"/>
    </source>
</evidence>
<feature type="domain" description="YCII-related" evidence="2">
    <location>
        <begin position="23"/>
        <end position="103"/>
    </location>
</feature>
<evidence type="ECO:0000313" key="4">
    <source>
        <dbReference type="Proteomes" id="UP000266483"/>
    </source>
</evidence>
<proteinExistence type="inferred from homology"/>
<dbReference type="Gene3D" id="3.30.70.1060">
    <property type="entry name" value="Dimeric alpha+beta barrel"/>
    <property type="match status" value="1"/>
</dbReference>
<comment type="similarity">
    <text evidence="1">Belongs to the YciI family.</text>
</comment>
<dbReference type="RefSeq" id="WP_119442285.1">
    <property type="nucleotide sequence ID" value="NZ_CP170494.1"/>
</dbReference>
<sequence>MFTPETQRLIEGMLNKPLFVVFRKPADLSKFASVLEAHLKWAVQSEKRGEIFASGPFVQEGGVPGAAGGMSILRAASEEEAHAILSGDPFIKEGVYTVEVKKWMLMEGGVSVTLHFSDQKHLLR</sequence>